<dbReference type="AlphaFoldDB" id="A0A9N9MVX0"/>
<keyword evidence="9" id="KW-1185">Reference proteome</keyword>
<evidence type="ECO:0000256" key="7">
    <source>
        <dbReference type="SAM" id="Phobius"/>
    </source>
</evidence>
<evidence type="ECO:0000256" key="5">
    <source>
        <dbReference type="ARBA" id="ARBA00022989"/>
    </source>
</evidence>
<dbReference type="SMART" id="SM01415">
    <property type="entry name" value="DUF106"/>
    <property type="match status" value="1"/>
</dbReference>
<evidence type="ECO:0000256" key="6">
    <source>
        <dbReference type="ARBA" id="ARBA00023136"/>
    </source>
</evidence>
<dbReference type="InterPro" id="IPR002809">
    <property type="entry name" value="EMC3/TMCO1"/>
</dbReference>
<evidence type="ECO:0000256" key="4">
    <source>
        <dbReference type="ARBA" id="ARBA00022692"/>
    </source>
</evidence>
<feature type="transmembrane region" description="Helical" evidence="7">
    <location>
        <begin position="64"/>
        <end position="89"/>
    </location>
</feature>
<evidence type="ECO:0000256" key="2">
    <source>
        <dbReference type="ARBA" id="ARBA00005376"/>
    </source>
</evidence>
<dbReference type="EMBL" id="OU892284">
    <property type="protein sequence ID" value="CAG9772579.1"/>
    <property type="molecule type" value="Genomic_DNA"/>
</dbReference>
<keyword evidence="5 7" id="KW-1133">Transmembrane helix</keyword>
<dbReference type="GO" id="GO:0072546">
    <property type="term" value="C:EMC complex"/>
    <property type="evidence" value="ECO:0007669"/>
    <property type="project" value="TreeGrafter"/>
</dbReference>
<sequence>MTKIALNQCVVVQQLTNKYVNSQKKKLKLFDVYFKVTDTTSNPISFNLNLNMTQELLLDPQIKMWILCSMVLVFYLAENLTYYLVLLFGDERKLSLAERQDRDAKKRVILLQKNYKFIPKHAFEIRKAAFHLETGFVDNATMVKPKTELLPYPASHWAGIVNFVKMQFCHHLPTIIVASSASFALSGYICLRVPFPLPVAFKPMLQRNLDLENLDPSWVSSCSWYILNGFGIRWILNSFFNSRGDRFIFPDMFDIGPANKGISKSDYRDDYNNLQTISYENGLEEIELDNLD</sequence>
<comment type="similarity">
    <text evidence="2">Belongs to the EMC3 family.</text>
</comment>
<dbReference type="PANTHER" id="PTHR13116">
    <property type="entry name" value="ER MEMBRANE PROTEIN COMPLEX SUBUNIT 3"/>
    <property type="match status" value="1"/>
</dbReference>
<keyword evidence="4 7" id="KW-0812">Transmembrane</keyword>
<protein>
    <recommendedName>
        <fullName evidence="3">ER membrane protein complex subunit 3</fullName>
    </recommendedName>
</protein>
<dbReference type="GO" id="GO:0034975">
    <property type="term" value="P:protein folding in endoplasmic reticulum"/>
    <property type="evidence" value="ECO:0007669"/>
    <property type="project" value="TreeGrafter"/>
</dbReference>
<evidence type="ECO:0000313" key="8">
    <source>
        <dbReference type="EMBL" id="CAG9772579.1"/>
    </source>
</evidence>
<dbReference type="Pfam" id="PF01956">
    <property type="entry name" value="EMC3_TMCO1"/>
    <property type="match status" value="1"/>
</dbReference>
<accession>A0A9N9MVX0</accession>
<gene>
    <name evidence="8" type="ORF">CEUTPL_LOCUS12985</name>
</gene>
<evidence type="ECO:0000256" key="1">
    <source>
        <dbReference type="ARBA" id="ARBA00004141"/>
    </source>
</evidence>
<evidence type="ECO:0000256" key="3">
    <source>
        <dbReference type="ARBA" id="ARBA00020822"/>
    </source>
</evidence>
<evidence type="ECO:0000313" key="9">
    <source>
        <dbReference type="Proteomes" id="UP001152799"/>
    </source>
</evidence>
<name>A0A9N9MVX0_9CUCU</name>
<keyword evidence="6 7" id="KW-0472">Membrane</keyword>
<dbReference type="Proteomes" id="UP001152799">
    <property type="component" value="Chromosome 8"/>
</dbReference>
<proteinExistence type="inferred from homology"/>
<comment type="subcellular location">
    <subcellularLocation>
        <location evidence="1">Membrane</location>
        <topology evidence="1">Multi-pass membrane protein</topology>
    </subcellularLocation>
</comment>
<dbReference type="PANTHER" id="PTHR13116:SF5">
    <property type="entry name" value="ER MEMBRANE PROTEIN COMPLEX SUBUNIT 3"/>
    <property type="match status" value="1"/>
</dbReference>
<organism evidence="8 9">
    <name type="scientific">Ceutorhynchus assimilis</name>
    <name type="common">cabbage seed weevil</name>
    <dbReference type="NCBI Taxonomy" id="467358"/>
    <lineage>
        <taxon>Eukaryota</taxon>
        <taxon>Metazoa</taxon>
        <taxon>Ecdysozoa</taxon>
        <taxon>Arthropoda</taxon>
        <taxon>Hexapoda</taxon>
        <taxon>Insecta</taxon>
        <taxon>Pterygota</taxon>
        <taxon>Neoptera</taxon>
        <taxon>Endopterygota</taxon>
        <taxon>Coleoptera</taxon>
        <taxon>Polyphaga</taxon>
        <taxon>Cucujiformia</taxon>
        <taxon>Curculionidae</taxon>
        <taxon>Ceutorhynchinae</taxon>
        <taxon>Ceutorhynchus</taxon>
    </lineage>
</organism>
<dbReference type="OrthoDB" id="6745403at2759"/>
<reference evidence="8" key="1">
    <citation type="submission" date="2022-01" db="EMBL/GenBank/DDBJ databases">
        <authorList>
            <person name="King R."/>
        </authorList>
    </citation>
    <scope>NUCLEOTIDE SEQUENCE</scope>
</reference>
<dbReference type="InterPro" id="IPR008568">
    <property type="entry name" value="EMC3"/>
</dbReference>